<reference evidence="10 11" key="1">
    <citation type="submission" date="2019-04" db="EMBL/GenBank/DDBJ databases">
        <title>Chitiniphilus eburnea sp. nov., a novel chitinolytic bacterium isolated from aquaculture sludge.</title>
        <authorList>
            <person name="Sheng M."/>
        </authorList>
    </citation>
    <scope>NUCLEOTIDE SEQUENCE [LARGE SCALE GENOMIC DNA]</scope>
    <source>
        <strain evidence="10 11">HX-2-15</strain>
    </source>
</reference>
<name>A0A4U0PZ76_9NEIS</name>
<evidence type="ECO:0000256" key="4">
    <source>
        <dbReference type="ARBA" id="ARBA00023024"/>
    </source>
</evidence>
<dbReference type="Proteomes" id="UP000310016">
    <property type="component" value="Unassembled WGS sequence"/>
</dbReference>
<dbReference type="AlphaFoldDB" id="A0A4U0PZ76"/>
<keyword evidence="4" id="KW-0119">Carbohydrate metabolism</keyword>
<comment type="catalytic activity">
    <reaction evidence="1">
        <text>Random endo-hydrolysis of N-acetyl-beta-D-glucosaminide (1-&gt;4)-beta-linkages in chitin and chitodextrins.</text>
        <dbReference type="EC" id="3.2.1.14"/>
    </reaction>
</comment>
<gene>
    <name evidence="10" type="ORF">FAZ21_08415</name>
</gene>
<evidence type="ECO:0000256" key="1">
    <source>
        <dbReference type="ARBA" id="ARBA00000822"/>
    </source>
</evidence>
<dbReference type="CDD" id="cd06548">
    <property type="entry name" value="GH18_chitinase"/>
    <property type="match status" value="1"/>
</dbReference>
<feature type="domain" description="GH18" evidence="9">
    <location>
        <begin position="41"/>
        <end position="407"/>
    </location>
</feature>
<dbReference type="EC" id="3.2.1.14" evidence="2"/>
<feature type="chain" id="PRO_5020889079" description="chitinase" evidence="8">
    <location>
        <begin position="22"/>
        <end position="410"/>
    </location>
</feature>
<dbReference type="EMBL" id="SUMF01000007">
    <property type="protein sequence ID" value="TJZ73971.1"/>
    <property type="molecule type" value="Genomic_DNA"/>
</dbReference>
<dbReference type="InterPro" id="IPR001223">
    <property type="entry name" value="Glyco_hydro18_cat"/>
</dbReference>
<dbReference type="PANTHER" id="PTHR11177">
    <property type="entry name" value="CHITINASE"/>
    <property type="match status" value="1"/>
</dbReference>
<sequence length="410" mass="45034">MRKHLLAASLAASLMPLLGHAADAAAEAKPVAATPQASKPYRVVAYYISWGAYGRSYFPSDIDYSKVTHINYAFANIKDGRVVVGDSGVDDGGKNNFAALRKAKKKNPHVRTLISVGGWSWSSGFSDAAATPGSRKVFADSAVEFIRDHGFDGVDIDWEFPVEGGAENMKHRPEDKQNYTLLTAALRQALDAAGKADGKYYELTTAVWGNDKFVANTEMDKVSRDFDFINVMTYDFNGTWNKFSGHNAPFANDPAYDKPGIAKTFNVVSSVEAYLKAGVPADKLVVGVPLYGYSWKGCAAGDSNGEYQDCNGKGRGTWEDGNLDFRDIEKNLLDKKGFKRYWNDTAKAAFLYNAESGEFVTYEDPQALKIKLDYIKSKGLGGAMYWEITADRKQTLINLIAAELLTKSEK</sequence>
<dbReference type="GO" id="GO:0005975">
    <property type="term" value="P:carbohydrate metabolic process"/>
    <property type="evidence" value="ECO:0007669"/>
    <property type="project" value="InterPro"/>
</dbReference>
<dbReference type="SMART" id="SM00636">
    <property type="entry name" value="Glyco_18"/>
    <property type="match status" value="1"/>
</dbReference>
<dbReference type="Gene3D" id="3.10.50.10">
    <property type="match status" value="1"/>
</dbReference>
<dbReference type="OrthoDB" id="8573752at2"/>
<evidence type="ECO:0000313" key="10">
    <source>
        <dbReference type="EMBL" id="TJZ73971.1"/>
    </source>
</evidence>
<organism evidence="10 11">
    <name type="scientific">Chitiniphilus eburneus</name>
    <dbReference type="NCBI Taxonomy" id="2571148"/>
    <lineage>
        <taxon>Bacteria</taxon>
        <taxon>Pseudomonadati</taxon>
        <taxon>Pseudomonadota</taxon>
        <taxon>Betaproteobacteria</taxon>
        <taxon>Neisseriales</taxon>
        <taxon>Chitinibacteraceae</taxon>
        <taxon>Chitiniphilus</taxon>
    </lineage>
</organism>
<dbReference type="InterPro" id="IPR017853">
    <property type="entry name" value="GH"/>
</dbReference>
<comment type="caution">
    <text evidence="10">The sequence shown here is derived from an EMBL/GenBank/DDBJ whole genome shotgun (WGS) entry which is preliminary data.</text>
</comment>
<keyword evidence="4" id="KW-0146">Chitin degradation</keyword>
<evidence type="ECO:0000256" key="6">
    <source>
        <dbReference type="RuleBase" id="RU000489"/>
    </source>
</evidence>
<dbReference type="InterPro" id="IPR029070">
    <property type="entry name" value="Chitinase_insertion_sf"/>
</dbReference>
<evidence type="ECO:0000313" key="11">
    <source>
        <dbReference type="Proteomes" id="UP000310016"/>
    </source>
</evidence>
<comment type="similarity">
    <text evidence="7">Belongs to the glycosyl hydrolase 18 family.</text>
</comment>
<keyword evidence="8" id="KW-0732">Signal</keyword>
<dbReference type="SUPFAM" id="SSF54556">
    <property type="entry name" value="Chitinase insertion domain"/>
    <property type="match status" value="1"/>
</dbReference>
<dbReference type="SUPFAM" id="SSF51445">
    <property type="entry name" value="(Trans)glycosidases"/>
    <property type="match status" value="1"/>
</dbReference>
<dbReference type="Pfam" id="PF00704">
    <property type="entry name" value="Glyco_hydro_18"/>
    <property type="match status" value="1"/>
</dbReference>
<dbReference type="Gene3D" id="3.20.20.80">
    <property type="entry name" value="Glycosidases"/>
    <property type="match status" value="1"/>
</dbReference>
<evidence type="ECO:0000259" key="9">
    <source>
        <dbReference type="PROSITE" id="PS51910"/>
    </source>
</evidence>
<accession>A0A4U0PZ76</accession>
<protein>
    <recommendedName>
        <fullName evidence="2">chitinase</fullName>
        <ecNumber evidence="2">3.2.1.14</ecNumber>
    </recommendedName>
</protein>
<evidence type="ECO:0000256" key="5">
    <source>
        <dbReference type="ARBA" id="ARBA00023295"/>
    </source>
</evidence>
<dbReference type="GO" id="GO:0006032">
    <property type="term" value="P:chitin catabolic process"/>
    <property type="evidence" value="ECO:0007669"/>
    <property type="project" value="UniProtKB-KW"/>
</dbReference>
<dbReference type="GO" id="GO:0008061">
    <property type="term" value="F:chitin binding"/>
    <property type="evidence" value="ECO:0007669"/>
    <property type="project" value="InterPro"/>
</dbReference>
<keyword evidence="5 6" id="KW-0326">Glycosidase</keyword>
<dbReference type="InterPro" id="IPR001579">
    <property type="entry name" value="Glyco_hydro_18_chit_AS"/>
</dbReference>
<evidence type="ECO:0000256" key="2">
    <source>
        <dbReference type="ARBA" id="ARBA00012729"/>
    </source>
</evidence>
<keyword evidence="11" id="KW-1185">Reference proteome</keyword>
<dbReference type="PANTHER" id="PTHR11177:SF317">
    <property type="entry name" value="CHITINASE 12-RELATED"/>
    <property type="match status" value="1"/>
</dbReference>
<evidence type="ECO:0000256" key="3">
    <source>
        <dbReference type="ARBA" id="ARBA00022801"/>
    </source>
</evidence>
<feature type="signal peptide" evidence="8">
    <location>
        <begin position="1"/>
        <end position="21"/>
    </location>
</feature>
<proteinExistence type="inferred from homology"/>
<evidence type="ECO:0000256" key="8">
    <source>
        <dbReference type="SAM" id="SignalP"/>
    </source>
</evidence>
<keyword evidence="4" id="KW-0624">Polysaccharide degradation</keyword>
<evidence type="ECO:0000256" key="7">
    <source>
        <dbReference type="RuleBase" id="RU004453"/>
    </source>
</evidence>
<dbReference type="PROSITE" id="PS51910">
    <property type="entry name" value="GH18_2"/>
    <property type="match status" value="1"/>
</dbReference>
<dbReference type="InterPro" id="IPR011583">
    <property type="entry name" value="Chitinase_II/V-like_cat"/>
</dbReference>
<keyword evidence="3 6" id="KW-0378">Hydrolase</keyword>
<dbReference type="InterPro" id="IPR050314">
    <property type="entry name" value="Glycosyl_Hydrlase_18"/>
</dbReference>
<dbReference type="GO" id="GO:0008843">
    <property type="term" value="F:endochitinase activity"/>
    <property type="evidence" value="ECO:0007669"/>
    <property type="project" value="UniProtKB-EC"/>
</dbReference>
<dbReference type="PROSITE" id="PS01095">
    <property type="entry name" value="GH18_1"/>
    <property type="match status" value="1"/>
</dbReference>
<dbReference type="RefSeq" id="WP_136772893.1">
    <property type="nucleotide sequence ID" value="NZ_CP156074.1"/>
</dbReference>